<keyword evidence="3" id="KW-1185">Reference proteome</keyword>
<reference evidence="2 3" key="1">
    <citation type="journal article" date="2014" name="BMC Genomics">
        <title>Genome sequencing of four Aureobasidium pullulans varieties: biotechnological potential, stress tolerance, and description of new species.</title>
        <authorList>
            <person name="Gostin Ar C."/>
            <person name="Ohm R.A."/>
            <person name="Kogej T."/>
            <person name="Sonjak S."/>
            <person name="Turk M."/>
            <person name="Zajc J."/>
            <person name="Zalar P."/>
            <person name="Grube M."/>
            <person name="Sun H."/>
            <person name="Han J."/>
            <person name="Sharma A."/>
            <person name="Chiniquy J."/>
            <person name="Ngan C.Y."/>
            <person name="Lipzen A."/>
            <person name="Barry K."/>
            <person name="Grigoriev I.V."/>
            <person name="Gunde-Cimerman N."/>
        </authorList>
    </citation>
    <scope>NUCLEOTIDE SEQUENCE [LARGE SCALE GENOMIC DNA]</scope>
    <source>
        <strain evidence="2 3">EXF-2481</strain>
    </source>
</reference>
<evidence type="ECO:0000256" key="1">
    <source>
        <dbReference type="SAM" id="MobiDB-lite"/>
    </source>
</evidence>
<dbReference type="RefSeq" id="XP_013341799.1">
    <property type="nucleotide sequence ID" value="XM_013486345.1"/>
</dbReference>
<dbReference type="AlphaFoldDB" id="A0A074YB91"/>
<evidence type="ECO:0000313" key="3">
    <source>
        <dbReference type="Proteomes" id="UP000030641"/>
    </source>
</evidence>
<protein>
    <recommendedName>
        <fullName evidence="4">HhH-GPD domain-containing protein</fullName>
    </recommendedName>
</protein>
<gene>
    <name evidence="2" type="ORF">AUEXF2481DRAFT_41979</name>
</gene>
<dbReference type="InParanoid" id="A0A074YB91"/>
<name>A0A074YB91_AURSE</name>
<organism evidence="2 3">
    <name type="scientific">Aureobasidium subglaciale (strain EXF-2481)</name>
    <name type="common">Aureobasidium pullulans var. subglaciale</name>
    <dbReference type="NCBI Taxonomy" id="1043005"/>
    <lineage>
        <taxon>Eukaryota</taxon>
        <taxon>Fungi</taxon>
        <taxon>Dikarya</taxon>
        <taxon>Ascomycota</taxon>
        <taxon>Pezizomycotina</taxon>
        <taxon>Dothideomycetes</taxon>
        <taxon>Dothideomycetidae</taxon>
        <taxon>Dothideales</taxon>
        <taxon>Saccotheciaceae</taxon>
        <taxon>Aureobasidium</taxon>
    </lineage>
</organism>
<dbReference type="EMBL" id="KL584766">
    <property type="protein sequence ID" value="KEQ93254.1"/>
    <property type="molecule type" value="Genomic_DNA"/>
</dbReference>
<feature type="compositionally biased region" description="Basic and acidic residues" evidence="1">
    <location>
        <begin position="172"/>
        <end position="181"/>
    </location>
</feature>
<dbReference type="HOGENOM" id="CLU_1073567_0_0_1"/>
<dbReference type="Gene3D" id="1.10.340.30">
    <property type="entry name" value="Hypothetical protein, domain 2"/>
    <property type="match status" value="1"/>
</dbReference>
<accession>A0A074YB91</accession>
<feature type="region of interest" description="Disordered" evidence="1">
    <location>
        <begin position="172"/>
        <end position="212"/>
    </location>
</feature>
<dbReference type="STRING" id="1043005.A0A074YB91"/>
<dbReference type="Proteomes" id="UP000030641">
    <property type="component" value="Unassembled WGS sequence"/>
</dbReference>
<proteinExistence type="predicted"/>
<sequence length="259" mass="28561">MDYPSKGNGRHLKPKDTVDEDVDDCVEAGALEIAHIYGSGPYAWDSWRIFCRDKFRGVADGYNGEGVPGYNPSSQTANESDFEPEWKRVIPLDKELRACLRWMWLREGWEWDPLTGKKHKAAPSLLREASDGIATWDEPVAMNPHNEDPTTIKQEISAPRGAAALVPSIKAEEVKTEDAQPAKKRTRRSRNSGASKRAVTPPSAVETKEHATPAVAAAAKVLNAEPEIMTSRLRPRAGRTDAITSAAVPATPSRRRARK</sequence>
<feature type="region of interest" description="Disordered" evidence="1">
    <location>
        <begin position="229"/>
        <end position="259"/>
    </location>
</feature>
<evidence type="ECO:0000313" key="2">
    <source>
        <dbReference type="EMBL" id="KEQ93254.1"/>
    </source>
</evidence>
<dbReference type="GeneID" id="25367018"/>
<evidence type="ECO:0008006" key="4">
    <source>
        <dbReference type="Google" id="ProtNLM"/>
    </source>
</evidence>
<dbReference type="OrthoDB" id="10265068at2759"/>